<comment type="similarity">
    <text evidence="5">Belongs to the helicase family. DinG subfamily.</text>
</comment>
<dbReference type="CDD" id="cd06127">
    <property type="entry name" value="DEDDh"/>
    <property type="match status" value="1"/>
</dbReference>
<comment type="caution">
    <text evidence="7">The sequence shown here is derived from an EMBL/GenBank/DDBJ whole genome shotgun (WGS) entry which is preliminary data.</text>
</comment>
<dbReference type="Gene3D" id="3.30.420.10">
    <property type="entry name" value="Ribonuclease H-like superfamily/Ribonuclease H"/>
    <property type="match status" value="1"/>
</dbReference>
<dbReference type="SMART" id="SM00479">
    <property type="entry name" value="EXOIII"/>
    <property type="match status" value="1"/>
</dbReference>
<dbReference type="GO" id="GO:0016818">
    <property type="term" value="F:hydrolase activity, acting on acid anhydrides, in phosphorus-containing anhydrides"/>
    <property type="evidence" value="ECO:0007669"/>
    <property type="project" value="InterPro"/>
</dbReference>
<dbReference type="SUPFAM" id="SSF53098">
    <property type="entry name" value="Ribonuclease H-like"/>
    <property type="match status" value="1"/>
</dbReference>
<dbReference type="PROSITE" id="PS51193">
    <property type="entry name" value="HELICASE_ATP_BIND_2"/>
    <property type="match status" value="1"/>
</dbReference>
<evidence type="ECO:0000256" key="3">
    <source>
        <dbReference type="ARBA" id="ARBA00022839"/>
    </source>
</evidence>
<dbReference type="InterPro" id="IPR012337">
    <property type="entry name" value="RNaseH-like_sf"/>
</dbReference>
<dbReference type="SMART" id="SM00491">
    <property type="entry name" value="HELICc2"/>
    <property type="match status" value="1"/>
</dbReference>
<evidence type="ECO:0000256" key="5">
    <source>
        <dbReference type="ARBA" id="ARBA00038058"/>
    </source>
</evidence>
<evidence type="ECO:0000256" key="4">
    <source>
        <dbReference type="ARBA" id="ARBA00022840"/>
    </source>
</evidence>
<keyword evidence="2" id="KW-0378">Hydrolase</keyword>
<dbReference type="GO" id="GO:0003676">
    <property type="term" value="F:nucleic acid binding"/>
    <property type="evidence" value="ECO:0007669"/>
    <property type="project" value="InterPro"/>
</dbReference>
<keyword evidence="3" id="KW-0269">Exonuclease</keyword>
<dbReference type="PANTHER" id="PTHR11472:SF34">
    <property type="entry name" value="REGULATOR OF TELOMERE ELONGATION HELICASE 1"/>
    <property type="match status" value="1"/>
</dbReference>
<evidence type="ECO:0000256" key="1">
    <source>
        <dbReference type="ARBA" id="ARBA00022741"/>
    </source>
</evidence>
<dbReference type="GO" id="GO:0004527">
    <property type="term" value="F:exonuclease activity"/>
    <property type="evidence" value="ECO:0007669"/>
    <property type="project" value="UniProtKB-KW"/>
</dbReference>
<dbReference type="GO" id="GO:0003678">
    <property type="term" value="F:DNA helicase activity"/>
    <property type="evidence" value="ECO:0007669"/>
    <property type="project" value="TreeGrafter"/>
</dbReference>
<dbReference type="Pfam" id="PF13307">
    <property type="entry name" value="Helicase_C_2"/>
    <property type="match status" value="1"/>
</dbReference>
<dbReference type="InterPro" id="IPR014013">
    <property type="entry name" value="Helic_SF1/SF2_ATP-bd_DinG/Rad3"/>
</dbReference>
<organism evidence="7 8">
    <name type="scientific">Adlercreutzia muris</name>
    <dbReference type="NCBI Taxonomy" id="1796610"/>
    <lineage>
        <taxon>Bacteria</taxon>
        <taxon>Bacillati</taxon>
        <taxon>Actinomycetota</taxon>
        <taxon>Coriobacteriia</taxon>
        <taxon>Eggerthellales</taxon>
        <taxon>Eggerthellaceae</taxon>
        <taxon>Adlercreutzia</taxon>
    </lineage>
</organism>
<dbReference type="Gene3D" id="3.40.50.300">
    <property type="entry name" value="P-loop containing nucleotide triphosphate hydrolases"/>
    <property type="match status" value="2"/>
</dbReference>
<dbReference type="GO" id="GO:0005524">
    <property type="term" value="F:ATP binding"/>
    <property type="evidence" value="ECO:0007669"/>
    <property type="project" value="UniProtKB-KW"/>
</dbReference>
<dbReference type="PANTHER" id="PTHR11472">
    <property type="entry name" value="DNA REPAIR DEAD HELICASE RAD3/XP-D SUBFAMILY MEMBER"/>
    <property type="match status" value="1"/>
</dbReference>
<keyword evidence="1" id="KW-0547">Nucleotide-binding</keyword>
<dbReference type="InterPro" id="IPR045028">
    <property type="entry name" value="DinG/Rad3-like"/>
</dbReference>
<dbReference type="Proteomes" id="UP000479639">
    <property type="component" value="Unassembled WGS sequence"/>
</dbReference>
<gene>
    <name evidence="7" type="ORF">F8D48_07840</name>
</gene>
<keyword evidence="3" id="KW-0540">Nuclease</keyword>
<protein>
    <submittedName>
        <fullName evidence="7">DNA polymerase III subunit epsilon</fullName>
    </submittedName>
</protein>
<evidence type="ECO:0000313" key="8">
    <source>
        <dbReference type="Proteomes" id="UP000479639"/>
    </source>
</evidence>
<dbReference type="FunFam" id="3.30.420.10:FF:000045">
    <property type="entry name" value="3'-5' exonuclease DinG"/>
    <property type="match status" value="1"/>
</dbReference>
<dbReference type="InterPro" id="IPR006555">
    <property type="entry name" value="ATP-dep_Helicase_C"/>
</dbReference>
<dbReference type="InterPro" id="IPR036397">
    <property type="entry name" value="RNaseH_sf"/>
</dbReference>
<name>A0A7C8FVB4_9ACTN</name>
<evidence type="ECO:0000256" key="2">
    <source>
        <dbReference type="ARBA" id="ARBA00022801"/>
    </source>
</evidence>
<evidence type="ECO:0000313" key="7">
    <source>
        <dbReference type="EMBL" id="KAB1645864.1"/>
    </source>
</evidence>
<keyword evidence="4" id="KW-0067">ATP-binding</keyword>
<dbReference type="SUPFAM" id="SSF52540">
    <property type="entry name" value="P-loop containing nucleoside triphosphate hydrolases"/>
    <property type="match status" value="1"/>
</dbReference>
<dbReference type="GO" id="GO:0006139">
    <property type="term" value="P:nucleobase-containing compound metabolic process"/>
    <property type="evidence" value="ECO:0007669"/>
    <property type="project" value="InterPro"/>
</dbReference>
<dbReference type="Pfam" id="PF00929">
    <property type="entry name" value="RNase_T"/>
    <property type="match status" value="1"/>
</dbReference>
<reference evidence="7 8" key="1">
    <citation type="submission" date="2019-09" db="EMBL/GenBank/DDBJ databases">
        <title>Whole genome shotgun sequencing (WGS) of Ellagibacter isourolithinifaciens DSM 104140(T) and Adlercreutzia muris DSM 29508(T).</title>
        <authorList>
            <person name="Stoll D.A."/>
            <person name="Danylec N."/>
            <person name="Huch M."/>
        </authorList>
    </citation>
    <scope>NUCLEOTIDE SEQUENCE [LARGE SCALE GENOMIC DNA]</scope>
    <source>
        <strain evidence="7 8">DSM 29508</strain>
    </source>
</reference>
<sequence length="989" mass="108544">MTRDTTPLEGQLKNFITDGTPPEVVALYESLPERARTGHFGPFDGNVVVLDTETTGFSLNHDELTQIAAARMEGGQIVEWFITFVNPGKPIPDEVAHLTDIHDEDVAEAPTPAEALASLVEFVGDAVVVAHNAEFDRNFTTKHPAGYPLLENTWVDSLDLSRIALPRMKSHRLIDLVKAFGAPRSTHRADEDVAATCALLRILLAGVEAMPPMLLREIASMATPEQWPTVVVFQYFAEQCASGGEKPLPFSLRSLRRDRVGAIDHRPLVDAADIVADPARSLVFPTAEAVAQAFTETGLIGSLYDDYEQRNEQVSMAEAVRSSFARSTNLMVEAGTGVGKSMAYLLPAAIMARDNDINIGVATKTNALLDQLVYHELPALAEALGGGLTYASLKGFSHYPCLRKVERIVVDGPRMRTVGKGEQHQAPALAGLLSFISQTTYDDIDNLKIDYRLLPRWSITTTSHDCLRRKCPFFGTSCFVHGARRRAEASNIVVTNHSLLFCDLAADGGLLPPIRYWVVDEAHGAENEARRAFSMDLAEEDILSLVRRVATDEARRNVFVRAERTVIMPGNESSATLFYALTAKARSAGQAFGSAAEAFCAALPELLFYDANRRSKGYETVDLWLNDEIRAGSVFQNISRLGKAMAAEAEKMVTACQELVGYLDDIEGAAVIQREIASIAMELKEIIAAVDVICVQCPPQYVYAASLTRKNDRPQDKLEALLLNVGSTLDETFYANTHAVVYASATLTVDGGFTSFASAMGLNTSDCSRTDELMLPSSYDFDNRMIVYVVNDMPEPNEASYLGALQNLLVAAHKAQRGSMLTLFTNRREMERCFEEVQPALKEDDLRLVCQKWGVSVKGLRDDFLADEHLSLFALKSFWEGFDAPGATLKGVVIPKLPFSKPTDPLSCERAARDDAAWRRYVLPAAVLETKQAAGRLIRKATDSGILILADKRLVTKGYGKTFLRSLPSQNIRFCSAAEIVAEIERSAH</sequence>
<evidence type="ECO:0000259" key="6">
    <source>
        <dbReference type="PROSITE" id="PS51193"/>
    </source>
</evidence>
<accession>A0A7C8FVB4</accession>
<dbReference type="AlphaFoldDB" id="A0A7C8FVB4"/>
<feature type="domain" description="Helicase ATP-binding" evidence="6">
    <location>
        <begin position="299"/>
        <end position="574"/>
    </location>
</feature>
<dbReference type="RefSeq" id="WP_151430995.1">
    <property type="nucleotide sequence ID" value="NZ_JANJZI010000007.1"/>
</dbReference>
<proteinExistence type="inferred from homology"/>
<dbReference type="EMBL" id="WAJS01000022">
    <property type="protein sequence ID" value="KAB1645864.1"/>
    <property type="molecule type" value="Genomic_DNA"/>
</dbReference>
<keyword evidence="8" id="KW-1185">Reference proteome</keyword>
<dbReference type="InterPro" id="IPR013520">
    <property type="entry name" value="Ribonucl_H"/>
</dbReference>
<dbReference type="InterPro" id="IPR027417">
    <property type="entry name" value="P-loop_NTPase"/>
</dbReference>